<feature type="domain" description="GGDEF" evidence="4">
    <location>
        <begin position="285"/>
        <end position="419"/>
    </location>
</feature>
<dbReference type="AlphaFoldDB" id="A0A1I5PDN0"/>
<dbReference type="PROSITE" id="PS50887">
    <property type="entry name" value="GGDEF"/>
    <property type="match status" value="1"/>
</dbReference>
<dbReference type="GO" id="GO:0016020">
    <property type="term" value="C:membrane"/>
    <property type="evidence" value="ECO:0007669"/>
    <property type="project" value="InterPro"/>
</dbReference>
<dbReference type="Proteomes" id="UP000199227">
    <property type="component" value="Unassembled WGS sequence"/>
</dbReference>
<dbReference type="InterPro" id="IPR043128">
    <property type="entry name" value="Rev_trsase/Diguanyl_cyclase"/>
</dbReference>
<organism evidence="5 6">
    <name type="scientific">Hydrogenimonas thermophila</name>
    <dbReference type="NCBI Taxonomy" id="223786"/>
    <lineage>
        <taxon>Bacteria</taxon>
        <taxon>Pseudomonadati</taxon>
        <taxon>Campylobacterota</taxon>
        <taxon>Epsilonproteobacteria</taxon>
        <taxon>Campylobacterales</taxon>
        <taxon>Hydrogenimonadaceae</taxon>
        <taxon>Hydrogenimonas</taxon>
    </lineage>
</organism>
<keyword evidence="6" id="KW-1185">Reference proteome</keyword>
<evidence type="ECO:0000313" key="5">
    <source>
        <dbReference type="EMBL" id="SFP32194.1"/>
    </source>
</evidence>
<dbReference type="PROSITE" id="PS50883">
    <property type="entry name" value="EAL"/>
    <property type="match status" value="1"/>
</dbReference>
<dbReference type="OrthoDB" id="9790732at2"/>
<dbReference type="STRING" id="223786.SAMN05216234_1153"/>
<keyword evidence="1" id="KW-1133">Transmembrane helix</keyword>
<dbReference type="Gene3D" id="6.10.340.10">
    <property type="match status" value="1"/>
</dbReference>
<sequence>MSNQSLITIRRLVLNIIGIFLAVSLAFQFLVGYYLKKEALNSLAMEDARHTSELVFETMYTKMQEGWSKEDIEKILMRLNGLRDGMKISLFRSKIVEDKYGIIEKDHKKVMEDPLIKESMKGKEIIKIGSNNMIRYLYPIRVKKQCLTCHENARIGDINGVIDITLPANKIVVSLDKVILYFIISTAIFFLLFFIFFYAAFENRLVKPLVELSKKISKVRDKMDLDEKIHISSNCKELKTLEHSFNALIDKIKFYYEKLLDSFSIDSLTGLHNLSRLKKDLENTPPASMLLINVDRFKELNDYYGFEIGDIVLKSIANTLKKIMSDEMHLYRIGGSEFALVKFSEFTIEEITKILDKLHNMHLDVDAMEELRVKFTAGVVQNRKNRLIEKASIALNAAKKWEKPFEFYNNAKELEVDYKRHIKWMKEVELAIEDDRLIVHFQPIVKADTKKTTKYEALIRLIDKDGKIHMPGEFLDVVQNSRLYSKITNIVIQKSFKTFESAKCSFSINLSMNDIKDPVCQNSIYEALSNYPNPERVVFEILETEELCDFETVNDFISKIHSYGAKIAIDDFGSGYSNFHYLLKMKVDFYKIDGSLIRYITEDSDSKLLVESIVHFAKKLGVETVAEYVENEDIANECKKVGIEYLQGYYFGKPEEIEKICRECFEKHSEQDNDQ</sequence>
<dbReference type="GO" id="GO:0071111">
    <property type="term" value="F:cyclic-guanylate-specific phosphodiesterase activity"/>
    <property type="evidence" value="ECO:0007669"/>
    <property type="project" value="InterPro"/>
</dbReference>
<dbReference type="SMART" id="SM00052">
    <property type="entry name" value="EAL"/>
    <property type="match status" value="1"/>
</dbReference>
<dbReference type="InterPro" id="IPR000160">
    <property type="entry name" value="GGDEF_dom"/>
</dbReference>
<feature type="transmembrane region" description="Helical" evidence="1">
    <location>
        <begin position="12"/>
        <end position="35"/>
    </location>
</feature>
<dbReference type="SUPFAM" id="SSF141868">
    <property type="entry name" value="EAL domain-like"/>
    <property type="match status" value="1"/>
</dbReference>
<reference evidence="5 6" key="1">
    <citation type="submission" date="2016-10" db="EMBL/GenBank/DDBJ databases">
        <authorList>
            <person name="de Groot N.N."/>
        </authorList>
    </citation>
    <scope>NUCLEOTIDE SEQUENCE [LARGE SCALE GENOMIC DNA]</scope>
    <source>
        <strain evidence="5 6">EP1-55-1</strain>
    </source>
</reference>
<feature type="transmembrane region" description="Helical" evidence="1">
    <location>
        <begin position="178"/>
        <end position="201"/>
    </location>
</feature>
<dbReference type="PROSITE" id="PS50885">
    <property type="entry name" value="HAMP"/>
    <property type="match status" value="1"/>
</dbReference>
<keyword evidence="1" id="KW-0812">Transmembrane</keyword>
<dbReference type="InterPro" id="IPR029787">
    <property type="entry name" value="Nucleotide_cyclase"/>
</dbReference>
<keyword evidence="1" id="KW-0472">Membrane</keyword>
<accession>A0A1I5PDN0</accession>
<dbReference type="NCBIfam" id="TIGR00254">
    <property type="entry name" value="GGDEF"/>
    <property type="match status" value="1"/>
</dbReference>
<dbReference type="InterPro" id="IPR001633">
    <property type="entry name" value="EAL_dom"/>
</dbReference>
<dbReference type="Gene3D" id="3.20.20.450">
    <property type="entry name" value="EAL domain"/>
    <property type="match status" value="1"/>
</dbReference>
<dbReference type="CDD" id="cd01949">
    <property type="entry name" value="GGDEF"/>
    <property type="match status" value="1"/>
</dbReference>
<evidence type="ECO:0000313" key="6">
    <source>
        <dbReference type="Proteomes" id="UP000199227"/>
    </source>
</evidence>
<dbReference type="InterPro" id="IPR035919">
    <property type="entry name" value="EAL_sf"/>
</dbReference>
<dbReference type="InterPro" id="IPR003660">
    <property type="entry name" value="HAMP_dom"/>
</dbReference>
<evidence type="ECO:0000259" key="4">
    <source>
        <dbReference type="PROSITE" id="PS50887"/>
    </source>
</evidence>
<dbReference type="Gene3D" id="3.30.450.290">
    <property type="match status" value="1"/>
</dbReference>
<dbReference type="Gene3D" id="3.30.70.270">
    <property type="match status" value="1"/>
</dbReference>
<name>A0A1I5PDN0_9BACT</name>
<proteinExistence type="predicted"/>
<dbReference type="GO" id="GO:0007165">
    <property type="term" value="P:signal transduction"/>
    <property type="evidence" value="ECO:0007669"/>
    <property type="project" value="InterPro"/>
</dbReference>
<dbReference type="InterPro" id="IPR050706">
    <property type="entry name" value="Cyclic-di-GMP_PDE-like"/>
</dbReference>
<evidence type="ECO:0000256" key="1">
    <source>
        <dbReference type="SAM" id="Phobius"/>
    </source>
</evidence>
<dbReference type="SMART" id="SM00267">
    <property type="entry name" value="GGDEF"/>
    <property type="match status" value="1"/>
</dbReference>
<dbReference type="PANTHER" id="PTHR33121">
    <property type="entry name" value="CYCLIC DI-GMP PHOSPHODIESTERASE PDEF"/>
    <property type="match status" value="1"/>
</dbReference>
<dbReference type="PANTHER" id="PTHR33121:SF79">
    <property type="entry name" value="CYCLIC DI-GMP PHOSPHODIESTERASE PDED-RELATED"/>
    <property type="match status" value="1"/>
</dbReference>
<feature type="domain" description="HAMP" evidence="3">
    <location>
        <begin position="203"/>
        <end position="257"/>
    </location>
</feature>
<evidence type="ECO:0000259" key="3">
    <source>
        <dbReference type="PROSITE" id="PS50885"/>
    </source>
</evidence>
<dbReference type="EMBL" id="FOXB01000015">
    <property type="protein sequence ID" value="SFP32194.1"/>
    <property type="molecule type" value="Genomic_DNA"/>
</dbReference>
<dbReference type="CDD" id="cd01948">
    <property type="entry name" value="EAL"/>
    <property type="match status" value="1"/>
</dbReference>
<dbReference type="RefSeq" id="WP_092912216.1">
    <property type="nucleotide sequence ID" value="NZ_FOXB01000015.1"/>
</dbReference>
<dbReference type="Pfam" id="PF00563">
    <property type="entry name" value="EAL"/>
    <property type="match status" value="1"/>
</dbReference>
<gene>
    <name evidence="5" type="ORF">SAMN05216234_1153</name>
</gene>
<evidence type="ECO:0000259" key="2">
    <source>
        <dbReference type="PROSITE" id="PS50883"/>
    </source>
</evidence>
<dbReference type="SUPFAM" id="SSF55073">
    <property type="entry name" value="Nucleotide cyclase"/>
    <property type="match status" value="1"/>
</dbReference>
<protein>
    <submittedName>
        <fullName evidence="5">Diguanylate cyclase (GGDEF) domain-containing protein</fullName>
    </submittedName>
</protein>
<dbReference type="Pfam" id="PF00990">
    <property type="entry name" value="GGDEF"/>
    <property type="match status" value="1"/>
</dbReference>
<feature type="domain" description="EAL" evidence="2">
    <location>
        <begin position="421"/>
        <end position="668"/>
    </location>
</feature>